<accession>A0A7M2WV44</accession>
<feature type="transmembrane region" description="Helical" evidence="7">
    <location>
        <begin position="120"/>
        <end position="146"/>
    </location>
</feature>
<dbReference type="Gene3D" id="1.10.3720.10">
    <property type="entry name" value="MetI-like"/>
    <property type="match status" value="1"/>
</dbReference>
<comment type="subcellular location">
    <subcellularLocation>
        <location evidence="1 7">Cell membrane</location>
        <topology evidence="1 7">Multi-pass membrane protein</topology>
    </subcellularLocation>
</comment>
<evidence type="ECO:0000256" key="2">
    <source>
        <dbReference type="ARBA" id="ARBA00022448"/>
    </source>
</evidence>
<organism evidence="10 11">
    <name type="scientific">Humisphaera borealis</name>
    <dbReference type="NCBI Taxonomy" id="2807512"/>
    <lineage>
        <taxon>Bacteria</taxon>
        <taxon>Pseudomonadati</taxon>
        <taxon>Planctomycetota</taxon>
        <taxon>Phycisphaerae</taxon>
        <taxon>Tepidisphaerales</taxon>
        <taxon>Tepidisphaeraceae</taxon>
        <taxon>Humisphaera</taxon>
    </lineage>
</organism>
<evidence type="ECO:0000313" key="10">
    <source>
        <dbReference type="EMBL" id="QOV89259.1"/>
    </source>
</evidence>
<evidence type="ECO:0000256" key="7">
    <source>
        <dbReference type="RuleBase" id="RU363032"/>
    </source>
</evidence>
<sequence>MTSAANPSYAPVPPATDDAPSGRRGKPQFRSLLGQAIYDTFGDTGARFGAIWIAFIAVIAVFAPFIANTHPFILRLKGGGLEFPLFRHLQAVDLILLMVFVHSLFVIVRKPGSGLVLALISWPIAVVGIVTAIVKFGLAIVTISIYRPATVDPSTGMVLGWVICIVIHLVLLALFVVGAWTLWIASKKLAAETILDGNHQALWISAVVLIGLSLVAVYKVRPPADGIYERYRDAERAGQVETIVRTIIPYSANDRLRDTPEDTLTGPSRRHWLGTTNFSEDMLSRMIHACRVTLAIGLIATSISTMIGIAIGGLMGYYAGWLDLIGMRLIEIFEAIPTLVLLLIVTVAIGRNLYLIMVVIGLLSWMSDARFIRAEFLRIRKLDYVQAAVAAGLGRMSIIFRHMLPNGVSPVFVNASFGIAGAILLESTLSFLGLGLGAEDPSWGQLLNQARSGGTGFVWWIAVFPGFAIFLTVFSYILIGEAMRDAIDPKLKKSQ</sequence>
<evidence type="ECO:0000259" key="9">
    <source>
        <dbReference type="PROSITE" id="PS50928"/>
    </source>
</evidence>
<dbReference type="SUPFAM" id="SSF161098">
    <property type="entry name" value="MetI-like"/>
    <property type="match status" value="1"/>
</dbReference>
<dbReference type="PROSITE" id="PS50928">
    <property type="entry name" value="ABC_TM1"/>
    <property type="match status" value="1"/>
</dbReference>
<dbReference type="PANTHER" id="PTHR43386:SF1">
    <property type="entry name" value="D,D-DIPEPTIDE TRANSPORT SYSTEM PERMEASE PROTEIN DDPC-RELATED"/>
    <property type="match status" value="1"/>
</dbReference>
<gene>
    <name evidence="10" type="ORF">IPV69_24120</name>
</gene>
<dbReference type="Pfam" id="PF00528">
    <property type="entry name" value="BPD_transp_1"/>
    <property type="match status" value="1"/>
</dbReference>
<feature type="transmembrane region" description="Helical" evidence="7">
    <location>
        <begin position="88"/>
        <end position="108"/>
    </location>
</feature>
<dbReference type="InterPro" id="IPR050366">
    <property type="entry name" value="BP-dependent_transpt_permease"/>
</dbReference>
<dbReference type="AlphaFoldDB" id="A0A7M2WV44"/>
<dbReference type="GO" id="GO:0055085">
    <property type="term" value="P:transmembrane transport"/>
    <property type="evidence" value="ECO:0007669"/>
    <property type="project" value="InterPro"/>
</dbReference>
<evidence type="ECO:0000256" key="4">
    <source>
        <dbReference type="ARBA" id="ARBA00022692"/>
    </source>
</evidence>
<keyword evidence="6 7" id="KW-0472">Membrane</keyword>
<dbReference type="PANTHER" id="PTHR43386">
    <property type="entry name" value="OLIGOPEPTIDE TRANSPORT SYSTEM PERMEASE PROTEIN APPC"/>
    <property type="match status" value="1"/>
</dbReference>
<evidence type="ECO:0000313" key="11">
    <source>
        <dbReference type="Proteomes" id="UP000593765"/>
    </source>
</evidence>
<evidence type="ECO:0000256" key="8">
    <source>
        <dbReference type="SAM" id="MobiDB-lite"/>
    </source>
</evidence>
<feature type="transmembrane region" description="Helical" evidence="7">
    <location>
        <begin position="457"/>
        <end position="479"/>
    </location>
</feature>
<dbReference type="KEGG" id="hbs:IPV69_24120"/>
<feature type="transmembrane region" description="Helical" evidence="7">
    <location>
        <begin position="201"/>
        <end position="220"/>
    </location>
</feature>
<dbReference type="EMBL" id="CP063458">
    <property type="protein sequence ID" value="QOV89259.1"/>
    <property type="molecule type" value="Genomic_DNA"/>
</dbReference>
<keyword evidence="5 7" id="KW-1133">Transmembrane helix</keyword>
<feature type="transmembrane region" description="Helical" evidence="7">
    <location>
        <begin position="48"/>
        <end position="67"/>
    </location>
</feature>
<dbReference type="GO" id="GO:0005886">
    <property type="term" value="C:plasma membrane"/>
    <property type="evidence" value="ECO:0007669"/>
    <property type="project" value="UniProtKB-SubCell"/>
</dbReference>
<evidence type="ECO:0000256" key="3">
    <source>
        <dbReference type="ARBA" id="ARBA00022475"/>
    </source>
</evidence>
<comment type="similarity">
    <text evidence="7">Belongs to the binding-protein-dependent transport system permease family.</text>
</comment>
<feature type="region of interest" description="Disordered" evidence="8">
    <location>
        <begin position="1"/>
        <end position="25"/>
    </location>
</feature>
<keyword evidence="4 7" id="KW-0812">Transmembrane</keyword>
<proteinExistence type="inferred from homology"/>
<dbReference type="CDD" id="cd06261">
    <property type="entry name" value="TM_PBP2"/>
    <property type="match status" value="1"/>
</dbReference>
<feature type="transmembrane region" description="Helical" evidence="7">
    <location>
        <begin position="339"/>
        <end position="363"/>
    </location>
</feature>
<name>A0A7M2WV44_9BACT</name>
<protein>
    <submittedName>
        <fullName evidence="10">ABC transporter permease</fullName>
    </submittedName>
</protein>
<dbReference type="RefSeq" id="WP_206292288.1">
    <property type="nucleotide sequence ID" value="NZ_CP063458.1"/>
</dbReference>
<keyword evidence="3" id="KW-1003">Cell membrane</keyword>
<feature type="domain" description="ABC transmembrane type-1" evidence="9">
    <location>
        <begin position="290"/>
        <end position="480"/>
    </location>
</feature>
<evidence type="ECO:0000256" key="6">
    <source>
        <dbReference type="ARBA" id="ARBA00023136"/>
    </source>
</evidence>
<reference evidence="10 11" key="1">
    <citation type="submission" date="2020-10" db="EMBL/GenBank/DDBJ databases">
        <title>Wide distribution of Phycisphaera-like planctomycetes from WD2101 soil group in peatlands and genome analysis of the first cultivated representative.</title>
        <authorList>
            <person name="Dedysh S.N."/>
            <person name="Beletsky A.V."/>
            <person name="Ivanova A."/>
            <person name="Kulichevskaya I.S."/>
            <person name="Suzina N.E."/>
            <person name="Philippov D.A."/>
            <person name="Rakitin A.L."/>
            <person name="Mardanov A.V."/>
            <person name="Ravin N.V."/>
        </authorList>
    </citation>
    <scope>NUCLEOTIDE SEQUENCE [LARGE SCALE GENOMIC DNA]</scope>
    <source>
        <strain evidence="10 11">M1803</strain>
    </source>
</reference>
<dbReference type="InterPro" id="IPR035906">
    <property type="entry name" value="MetI-like_sf"/>
</dbReference>
<evidence type="ECO:0000256" key="5">
    <source>
        <dbReference type="ARBA" id="ARBA00022989"/>
    </source>
</evidence>
<keyword evidence="11" id="KW-1185">Reference proteome</keyword>
<keyword evidence="2 7" id="KW-0813">Transport</keyword>
<evidence type="ECO:0000256" key="1">
    <source>
        <dbReference type="ARBA" id="ARBA00004651"/>
    </source>
</evidence>
<feature type="transmembrane region" description="Helical" evidence="7">
    <location>
        <begin position="292"/>
        <end position="319"/>
    </location>
</feature>
<dbReference type="InterPro" id="IPR000515">
    <property type="entry name" value="MetI-like"/>
</dbReference>
<dbReference type="Proteomes" id="UP000593765">
    <property type="component" value="Chromosome"/>
</dbReference>
<feature type="transmembrane region" description="Helical" evidence="7">
    <location>
        <begin position="158"/>
        <end position="181"/>
    </location>
</feature>